<evidence type="ECO:0000256" key="2">
    <source>
        <dbReference type="ARBA" id="ARBA00022730"/>
    </source>
</evidence>
<dbReference type="PANTHER" id="PTHR11831">
    <property type="entry name" value="30S 40S RIBOSOMAL PROTEIN"/>
    <property type="match status" value="1"/>
</dbReference>
<keyword evidence="4" id="KW-0689">Ribosomal protein</keyword>
<dbReference type="PANTHER" id="PTHR11831:SF4">
    <property type="entry name" value="SMALL RIBOSOMAL SUBUNIT PROTEIN US4M"/>
    <property type="match status" value="1"/>
</dbReference>
<evidence type="ECO:0000259" key="8">
    <source>
        <dbReference type="SMART" id="SM00363"/>
    </source>
</evidence>
<protein>
    <recommendedName>
        <fullName evidence="8">RNA-binding S4 domain-containing protein</fullName>
    </recommendedName>
</protein>
<evidence type="ECO:0000313" key="9">
    <source>
        <dbReference type="EMBL" id="RSL73144.1"/>
    </source>
</evidence>
<dbReference type="STRING" id="1325734.A0A428R6H4"/>
<dbReference type="EMBL" id="NKCI01000002">
    <property type="protein sequence ID" value="RSL73144.1"/>
    <property type="molecule type" value="Genomic_DNA"/>
</dbReference>
<keyword evidence="3 6" id="KW-0694">RNA-binding</keyword>
<keyword evidence="5" id="KW-0687">Ribonucleoprotein</keyword>
<name>A0A428R6H4_9HYPO</name>
<keyword evidence="2 6" id="KW-0699">rRNA-binding</keyword>
<dbReference type="SUPFAM" id="SSF55174">
    <property type="entry name" value="Alpha-L RNA-binding motif"/>
    <property type="match status" value="1"/>
</dbReference>
<dbReference type="InterPro" id="IPR036986">
    <property type="entry name" value="S4_RNA-bd_sf"/>
</dbReference>
<evidence type="ECO:0000256" key="1">
    <source>
        <dbReference type="ARBA" id="ARBA00007465"/>
    </source>
</evidence>
<dbReference type="PROSITE" id="PS50889">
    <property type="entry name" value="S4"/>
    <property type="match status" value="1"/>
</dbReference>
<feature type="region of interest" description="Disordered" evidence="7">
    <location>
        <begin position="421"/>
        <end position="450"/>
    </location>
</feature>
<evidence type="ECO:0000256" key="5">
    <source>
        <dbReference type="ARBA" id="ARBA00023274"/>
    </source>
</evidence>
<dbReference type="PROSITE" id="PS00632">
    <property type="entry name" value="RIBOSOMAL_S4"/>
    <property type="match status" value="1"/>
</dbReference>
<evidence type="ECO:0000256" key="4">
    <source>
        <dbReference type="ARBA" id="ARBA00022980"/>
    </source>
</evidence>
<dbReference type="SMART" id="SM00363">
    <property type="entry name" value="S4"/>
    <property type="match status" value="1"/>
</dbReference>
<dbReference type="Proteomes" id="UP000288168">
    <property type="component" value="Unassembled WGS sequence"/>
</dbReference>
<dbReference type="GO" id="GO:0005763">
    <property type="term" value="C:mitochondrial small ribosomal subunit"/>
    <property type="evidence" value="ECO:0007669"/>
    <property type="project" value="TreeGrafter"/>
</dbReference>
<dbReference type="InterPro" id="IPR022801">
    <property type="entry name" value="Ribosomal_uS4"/>
</dbReference>
<dbReference type="InterPro" id="IPR002942">
    <property type="entry name" value="S4_RNA-bd"/>
</dbReference>
<dbReference type="GO" id="GO:0042274">
    <property type="term" value="P:ribosomal small subunit biogenesis"/>
    <property type="evidence" value="ECO:0007669"/>
    <property type="project" value="TreeGrafter"/>
</dbReference>
<organism evidence="9 10">
    <name type="scientific">Fusarium duplospermum</name>
    <dbReference type="NCBI Taxonomy" id="1325734"/>
    <lineage>
        <taxon>Eukaryota</taxon>
        <taxon>Fungi</taxon>
        <taxon>Dikarya</taxon>
        <taxon>Ascomycota</taxon>
        <taxon>Pezizomycotina</taxon>
        <taxon>Sordariomycetes</taxon>
        <taxon>Hypocreomycetidae</taxon>
        <taxon>Hypocreales</taxon>
        <taxon>Nectriaceae</taxon>
        <taxon>Fusarium</taxon>
        <taxon>Fusarium solani species complex</taxon>
    </lineage>
</organism>
<dbReference type="CDD" id="cd00165">
    <property type="entry name" value="S4"/>
    <property type="match status" value="1"/>
</dbReference>
<dbReference type="Pfam" id="PF01479">
    <property type="entry name" value="S4"/>
    <property type="match status" value="1"/>
</dbReference>
<proteinExistence type="inferred from homology"/>
<dbReference type="InterPro" id="IPR018079">
    <property type="entry name" value="Ribosomal_uS4_CS"/>
</dbReference>
<feature type="compositionally biased region" description="Basic and acidic residues" evidence="7">
    <location>
        <begin position="441"/>
        <end position="450"/>
    </location>
</feature>
<dbReference type="GO" id="GO:0003735">
    <property type="term" value="F:structural constituent of ribosome"/>
    <property type="evidence" value="ECO:0007669"/>
    <property type="project" value="TreeGrafter"/>
</dbReference>
<dbReference type="OrthoDB" id="3356781at2759"/>
<feature type="region of interest" description="Disordered" evidence="7">
    <location>
        <begin position="287"/>
        <end position="306"/>
    </location>
</feature>
<reference evidence="9 10" key="1">
    <citation type="submission" date="2017-06" db="EMBL/GenBank/DDBJ databases">
        <title>Comparative genomic analysis of Ambrosia Fusariam Clade fungi.</title>
        <authorList>
            <person name="Stajich J.E."/>
            <person name="Carrillo J."/>
            <person name="Kijimoto T."/>
            <person name="Eskalen A."/>
            <person name="O'Donnell K."/>
            <person name="Kasson M."/>
        </authorList>
    </citation>
    <scope>NUCLEOTIDE SEQUENCE [LARGE SCALE GENOMIC DNA]</scope>
    <source>
        <strain evidence="9 10">NRRL62584</strain>
    </source>
</reference>
<evidence type="ECO:0000313" key="10">
    <source>
        <dbReference type="Proteomes" id="UP000288168"/>
    </source>
</evidence>
<dbReference type="Gene3D" id="3.10.290.10">
    <property type="entry name" value="RNA-binding S4 domain"/>
    <property type="match status" value="1"/>
</dbReference>
<comment type="caution">
    <text evidence="9">The sequence shown here is derived from an EMBL/GenBank/DDBJ whole genome shotgun (WGS) entry which is preliminary data.</text>
</comment>
<gene>
    <name evidence="9" type="ORF">CEP54_000391</name>
</gene>
<comment type="similarity">
    <text evidence="1">Belongs to the universal ribosomal protein uS4 family.</text>
</comment>
<dbReference type="GO" id="GO:0019843">
    <property type="term" value="F:rRNA binding"/>
    <property type="evidence" value="ECO:0007669"/>
    <property type="project" value="UniProtKB-KW"/>
</dbReference>
<feature type="domain" description="RNA-binding S4" evidence="8">
    <location>
        <begin position="225"/>
        <end position="288"/>
    </location>
</feature>
<sequence>MVSGKRYVPLTLAPYVSIQPTTNFTSERRDNPLAQNRLETKNLAPQAHQDEVSSQHRGPQFVKMRKPWRFYSLNRPKLRQSWNKYNLYNIARAAGREPLVKGRATFFQQKWAAKSKTRGYHGEHISEKKWVRLFSRRLLSSVDLPPEYLAANDGSEQAAGRGSGLTTSKVTAESYSRVAQGSTKVRNLSHPAQRKSGYGDVNEMLSQHFENMTPYMQMTFAPLERRLDTAVFRAMFASSVRQARQFIIHGAVKVNGKKMVHPSYALNPGDMFQVQIEKVLYGTGEQKKPDESVKKSRESLKNKEEKTKEWGLNKRSRILEHLAAKEGESAKPNDAQLANEALDEQRAEMQVQWRRVKNLRSTAREILKGGSDLKNLSAKQKKELRLFRDTAQRFLSLPEDNKLNASDLLREIQSQIEKLGSVESFRKADPAPSAEETEEQMLEREEKEEKELQFKTRVLEEGMDGFKDDRERARAARILAREDLTQDEIRRLAAIMRRDAENPIDDSKPYATPWRPRPYMSAFAFIPRYLEVNPNICAAVYLRHPVARKGMAEVPTPFSYLTSQLAHNWYLGRG</sequence>
<keyword evidence="10" id="KW-1185">Reference proteome</keyword>
<accession>A0A428R6H4</accession>
<evidence type="ECO:0000256" key="6">
    <source>
        <dbReference type="PROSITE-ProRule" id="PRU00182"/>
    </source>
</evidence>
<dbReference type="AlphaFoldDB" id="A0A428R6H4"/>
<evidence type="ECO:0000256" key="7">
    <source>
        <dbReference type="SAM" id="MobiDB-lite"/>
    </source>
</evidence>
<evidence type="ECO:0000256" key="3">
    <source>
        <dbReference type="ARBA" id="ARBA00022884"/>
    </source>
</evidence>